<protein>
    <submittedName>
        <fullName evidence="2">Uncharacterized protein</fullName>
    </submittedName>
</protein>
<organism evidence="2 3">
    <name type="scientific">Marinobacterium zhoushanense</name>
    <dbReference type="NCBI Taxonomy" id="1679163"/>
    <lineage>
        <taxon>Bacteria</taxon>
        <taxon>Pseudomonadati</taxon>
        <taxon>Pseudomonadota</taxon>
        <taxon>Gammaproteobacteria</taxon>
        <taxon>Oceanospirillales</taxon>
        <taxon>Oceanospirillaceae</taxon>
        <taxon>Marinobacterium</taxon>
    </lineage>
</organism>
<evidence type="ECO:0000256" key="1">
    <source>
        <dbReference type="SAM" id="MobiDB-lite"/>
    </source>
</evidence>
<comment type="caution">
    <text evidence="2">The sequence shown here is derived from an EMBL/GenBank/DDBJ whole genome shotgun (WGS) entry which is preliminary data.</text>
</comment>
<dbReference type="RefSeq" id="WP_188749530.1">
    <property type="nucleotide sequence ID" value="NZ_BMIJ01000006.1"/>
</dbReference>
<dbReference type="EMBL" id="BMIJ01000006">
    <property type="protein sequence ID" value="GGC00797.1"/>
    <property type="molecule type" value="Genomic_DNA"/>
</dbReference>
<feature type="region of interest" description="Disordered" evidence="1">
    <location>
        <begin position="35"/>
        <end position="56"/>
    </location>
</feature>
<reference evidence="3" key="1">
    <citation type="journal article" date="2019" name="Int. J. Syst. Evol. Microbiol.">
        <title>The Global Catalogue of Microorganisms (GCM) 10K type strain sequencing project: providing services to taxonomists for standard genome sequencing and annotation.</title>
        <authorList>
            <consortium name="The Broad Institute Genomics Platform"/>
            <consortium name="The Broad Institute Genome Sequencing Center for Infectious Disease"/>
            <person name="Wu L."/>
            <person name="Ma J."/>
        </authorList>
    </citation>
    <scope>NUCLEOTIDE SEQUENCE [LARGE SCALE GENOMIC DNA]</scope>
    <source>
        <strain evidence="3">CGMCC 1.15341</strain>
    </source>
</reference>
<sequence>MHPASHACANETLCSDWPQGFNIRAEYAEQQEMLQDTPLHAGAGERQYNHEELDAL</sequence>
<evidence type="ECO:0000313" key="3">
    <source>
        <dbReference type="Proteomes" id="UP000629025"/>
    </source>
</evidence>
<keyword evidence="3" id="KW-1185">Reference proteome</keyword>
<feature type="compositionally biased region" description="Basic and acidic residues" evidence="1">
    <location>
        <begin position="47"/>
        <end position="56"/>
    </location>
</feature>
<proteinExistence type="predicted"/>
<accession>A0ABQ1KLF0</accession>
<name>A0ABQ1KLF0_9GAMM</name>
<gene>
    <name evidence="2" type="ORF">GCM10011352_28690</name>
</gene>
<evidence type="ECO:0000313" key="2">
    <source>
        <dbReference type="EMBL" id="GGC00797.1"/>
    </source>
</evidence>
<dbReference type="Proteomes" id="UP000629025">
    <property type="component" value="Unassembled WGS sequence"/>
</dbReference>